<dbReference type="EMBL" id="CACVBM020000554">
    <property type="protein sequence ID" value="CAA7020449.1"/>
    <property type="molecule type" value="Genomic_DNA"/>
</dbReference>
<dbReference type="InterPro" id="IPR044730">
    <property type="entry name" value="RNase_H-like_dom_plant"/>
</dbReference>
<dbReference type="AlphaFoldDB" id="A0A6D2HW08"/>
<dbReference type="Proteomes" id="UP000467841">
    <property type="component" value="Unassembled WGS sequence"/>
</dbReference>
<dbReference type="PANTHER" id="PTHR47074">
    <property type="entry name" value="BNAC02G40300D PROTEIN"/>
    <property type="match status" value="1"/>
</dbReference>
<dbReference type="Pfam" id="PF13456">
    <property type="entry name" value="RVT_3"/>
    <property type="match status" value="1"/>
</dbReference>
<comment type="caution">
    <text evidence="3">The sequence shown here is derived from an EMBL/GenBank/DDBJ whole genome shotgun (WGS) entry which is preliminary data.</text>
</comment>
<dbReference type="CDD" id="cd06222">
    <property type="entry name" value="RNase_H_like"/>
    <property type="match status" value="1"/>
</dbReference>
<organism evidence="3 4">
    <name type="scientific">Microthlaspi erraticum</name>
    <dbReference type="NCBI Taxonomy" id="1685480"/>
    <lineage>
        <taxon>Eukaryota</taxon>
        <taxon>Viridiplantae</taxon>
        <taxon>Streptophyta</taxon>
        <taxon>Embryophyta</taxon>
        <taxon>Tracheophyta</taxon>
        <taxon>Spermatophyta</taxon>
        <taxon>Magnoliopsida</taxon>
        <taxon>eudicotyledons</taxon>
        <taxon>Gunneridae</taxon>
        <taxon>Pentapetalae</taxon>
        <taxon>rosids</taxon>
        <taxon>malvids</taxon>
        <taxon>Brassicales</taxon>
        <taxon>Brassicaceae</taxon>
        <taxon>Coluteocarpeae</taxon>
        <taxon>Microthlaspi</taxon>
    </lineage>
</organism>
<sequence>MLQQEEQDYQMNHPNFNWNSTVWNAKISPKIKVFLWKTIQEVLPIGENLLNRGIPDSACCVPCGELETLEHLFFHCHFARSVWSMAPLSVPLDSAHFQSFPVTLTSSKDWISLPPTGVGNGPLFPWICWSLWKSRNFSLFEDRQFSPEDTMSKAIREAIEWQQAQYPSKTNQKRSNLATKTATNPNAFTCFTDGAWCKDTCIGGAGWIFFDKEGNEQHRDQSAERFVSSSLMAKAMAIRSALNQALDHGHTNLTLHSDAQDLIRVINSQEQSKEIYGLLFDIYTLASMFDSISFHFVARSKNLLADSLAKIAKANLVASLPDMGPTL</sequence>
<keyword evidence="4" id="KW-1185">Reference proteome</keyword>
<evidence type="ECO:0000313" key="4">
    <source>
        <dbReference type="Proteomes" id="UP000467841"/>
    </source>
</evidence>
<accession>A0A6D2HW08</accession>
<evidence type="ECO:0000259" key="2">
    <source>
        <dbReference type="Pfam" id="PF13966"/>
    </source>
</evidence>
<evidence type="ECO:0000313" key="3">
    <source>
        <dbReference type="EMBL" id="CAA7020449.1"/>
    </source>
</evidence>
<protein>
    <submittedName>
        <fullName evidence="3">Uncharacterized protein</fullName>
    </submittedName>
</protein>
<gene>
    <name evidence="3" type="ORF">MERR_LOCUS7684</name>
</gene>
<name>A0A6D2HW08_9BRAS</name>
<dbReference type="GO" id="GO:0003676">
    <property type="term" value="F:nucleic acid binding"/>
    <property type="evidence" value="ECO:0007669"/>
    <property type="project" value="InterPro"/>
</dbReference>
<dbReference type="InterPro" id="IPR036397">
    <property type="entry name" value="RNaseH_sf"/>
</dbReference>
<feature type="domain" description="RNase H type-1" evidence="1">
    <location>
        <begin position="192"/>
        <end position="311"/>
    </location>
</feature>
<reference evidence="3" key="1">
    <citation type="submission" date="2020-01" db="EMBL/GenBank/DDBJ databases">
        <authorList>
            <person name="Mishra B."/>
        </authorList>
    </citation>
    <scope>NUCLEOTIDE SEQUENCE [LARGE SCALE GENOMIC DNA]</scope>
</reference>
<dbReference type="InterPro" id="IPR052929">
    <property type="entry name" value="RNase_H-like_EbsB-rel"/>
</dbReference>
<dbReference type="GO" id="GO:0004523">
    <property type="term" value="F:RNA-DNA hybrid ribonuclease activity"/>
    <property type="evidence" value="ECO:0007669"/>
    <property type="project" value="InterPro"/>
</dbReference>
<dbReference type="InterPro" id="IPR026960">
    <property type="entry name" value="RVT-Znf"/>
</dbReference>
<dbReference type="InterPro" id="IPR012337">
    <property type="entry name" value="RNaseH-like_sf"/>
</dbReference>
<feature type="domain" description="Reverse transcriptase zinc-binding" evidence="2">
    <location>
        <begin position="11"/>
        <end position="83"/>
    </location>
</feature>
<dbReference type="Gene3D" id="3.30.420.10">
    <property type="entry name" value="Ribonuclease H-like superfamily/Ribonuclease H"/>
    <property type="match status" value="1"/>
</dbReference>
<dbReference type="Pfam" id="PF13966">
    <property type="entry name" value="zf-RVT"/>
    <property type="match status" value="1"/>
</dbReference>
<dbReference type="SUPFAM" id="SSF53098">
    <property type="entry name" value="Ribonuclease H-like"/>
    <property type="match status" value="1"/>
</dbReference>
<dbReference type="OrthoDB" id="1112345at2759"/>
<evidence type="ECO:0000259" key="1">
    <source>
        <dbReference type="Pfam" id="PF13456"/>
    </source>
</evidence>
<dbReference type="PANTHER" id="PTHR47074:SF49">
    <property type="entry name" value="POLYNUCLEOTIDYL TRANSFERASE, RIBONUCLEASE H-LIKE SUPERFAMILY PROTEIN"/>
    <property type="match status" value="1"/>
</dbReference>
<dbReference type="InterPro" id="IPR002156">
    <property type="entry name" value="RNaseH_domain"/>
</dbReference>
<proteinExistence type="predicted"/>